<evidence type="ECO:0000313" key="1">
    <source>
        <dbReference type="EMBL" id="MFD1788719.1"/>
    </source>
</evidence>
<protein>
    <recommendedName>
        <fullName evidence="3">STAS/SEC14 domain-containing protein</fullName>
    </recommendedName>
</protein>
<organism evidence="1 2">
    <name type="scientific">Sphingomonas floccifaciens</name>
    <dbReference type="NCBI Taxonomy" id="1844115"/>
    <lineage>
        <taxon>Bacteria</taxon>
        <taxon>Pseudomonadati</taxon>
        <taxon>Pseudomonadota</taxon>
        <taxon>Alphaproteobacteria</taxon>
        <taxon>Sphingomonadales</taxon>
        <taxon>Sphingomonadaceae</taxon>
        <taxon>Sphingomonas</taxon>
    </lineage>
</organism>
<comment type="caution">
    <text evidence="1">The sequence shown here is derived from an EMBL/GenBank/DDBJ whole genome shotgun (WGS) entry which is preliminary data.</text>
</comment>
<evidence type="ECO:0008006" key="3">
    <source>
        <dbReference type="Google" id="ProtNLM"/>
    </source>
</evidence>
<reference evidence="2" key="1">
    <citation type="journal article" date="2019" name="Int. J. Syst. Evol. Microbiol.">
        <title>The Global Catalogue of Microorganisms (GCM) 10K type strain sequencing project: providing services to taxonomists for standard genome sequencing and annotation.</title>
        <authorList>
            <consortium name="The Broad Institute Genomics Platform"/>
            <consortium name="The Broad Institute Genome Sequencing Center for Infectious Disease"/>
            <person name="Wu L."/>
            <person name="Ma J."/>
        </authorList>
    </citation>
    <scope>NUCLEOTIDE SEQUENCE [LARGE SCALE GENOMIC DNA]</scope>
    <source>
        <strain evidence="2">Q85</strain>
    </source>
</reference>
<dbReference type="Proteomes" id="UP001597283">
    <property type="component" value="Unassembled WGS sequence"/>
</dbReference>
<keyword evidence="2" id="KW-1185">Reference proteome</keyword>
<proteinExistence type="predicted"/>
<dbReference type="EMBL" id="JBHUFC010000006">
    <property type="protein sequence ID" value="MFD1788719.1"/>
    <property type="molecule type" value="Genomic_DNA"/>
</dbReference>
<accession>A0ABW4NF97</accession>
<dbReference type="RefSeq" id="WP_380941104.1">
    <property type="nucleotide sequence ID" value="NZ_JBHUFC010000006.1"/>
</dbReference>
<name>A0ABW4NF97_9SPHN</name>
<gene>
    <name evidence="1" type="ORF">ACFSC3_14210</name>
</gene>
<sequence>MTEIHGDRSAGDGDFTAVLADDGVFDITIRGFWTTEQVDRFFVAILPMHHDCRERFRRVCAQIRIESVQSPSVALHVRDRALALKRPGDRNAFVFASFLSKLQITRLASNDDFGLFTDEATARAWLLA</sequence>
<evidence type="ECO:0000313" key="2">
    <source>
        <dbReference type="Proteomes" id="UP001597283"/>
    </source>
</evidence>